<accession>A0A0N8P1G4</accession>
<dbReference type="GeneID" id="26514461"/>
<feature type="domain" description="C2H2-type" evidence="8">
    <location>
        <begin position="241"/>
        <end position="270"/>
    </location>
</feature>
<feature type="domain" description="C2H2-type" evidence="8">
    <location>
        <begin position="70"/>
        <end position="98"/>
    </location>
</feature>
<feature type="domain" description="C2H2-type" evidence="8">
    <location>
        <begin position="213"/>
        <end position="240"/>
    </location>
</feature>
<dbReference type="SMART" id="SM00355">
    <property type="entry name" value="ZnF_C2H2"/>
    <property type="match status" value="7"/>
</dbReference>
<feature type="domain" description="C2H2-type" evidence="8">
    <location>
        <begin position="42"/>
        <end position="69"/>
    </location>
</feature>
<reference evidence="9 10" key="1">
    <citation type="journal article" date="2007" name="Nature">
        <title>Evolution of genes and genomes on the Drosophila phylogeny.</title>
        <authorList>
            <consortium name="Drosophila 12 Genomes Consortium"/>
            <person name="Clark A.G."/>
            <person name="Eisen M.B."/>
            <person name="Smith D.R."/>
            <person name="Bergman C.M."/>
            <person name="Oliver B."/>
            <person name="Markow T.A."/>
            <person name="Kaufman T.C."/>
            <person name="Kellis M."/>
            <person name="Gelbart W."/>
            <person name="Iyer V.N."/>
            <person name="Pollard D.A."/>
            <person name="Sackton T.B."/>
            <person name="Larracuente A.M."/>
            <person name="Singh N.D."/>
            <person name="Abad J.P."/>
            <person name="Abt D.N."/>
            <person name="Adryan B."/>
            <person name="Aguade M."/>
            <person name="Akashi H."/>
            <person name="Anderson W.W."/>
            <person name="Aquadro C.F."/>
            <person name="Ardell D.H."/>
            <person name="Arguello R."/>
            <person name="Artieri C.G."/>
            <person name="Barbash D.A."/>
            <person name="Barker D."/>
            <person name="Barsanti P."/>
            <person name="Batterham P."/>
            <person name="Batzoglou S."/>
            <person name="Begun D."/>
            <person name="Bhutkar A."/>
            <person name="Blanco E."/>
            <person name="Bosak S.A."/>
            <person name="Bradley R.K."/>
            <person name="Brand A.D."/>
            <person name="Brent M.R."/>
            <person name="Brooks A.N."/>
            <person name="Brown R.H."/>
            <person name="Butlin R.K."/>
            <person name="Caggese C."/>
            <person name="Calvi B.R."/>
            <person name="Bernardo de Carvalho A."/>
            <person name="Caspi A."/>
            <person name="Castrezana S."/>
            <person name="Celniker S.E."/>
            <person name="Chang J.L."/>
            <person name="Chapple C."/>
            <person name="Chatterji S."/>
            <person name="Chinwalla A."/>
            <person name="Civetta A."/>
            <person name="Clifton S.W."/>
            <person name="Comeron J.M."/>
            <person name="Costello J.C."/>
            <person name="Coyne J.A."/>
            <person name="Daub J."/>
            <person name="David R.G."/>
            <person name="Delcher A.L."/>
            <person name="Delehaunty K."/>
            <person name="Do C.B."/>
            <person name="Ebling H."/>
            <person name="Edwards K."/>
            <person name="Eickbush T."/>
            <person name="Evans J.D."/>
            <person name="Filipski A."/>
            <person name="Findeiss S."/>
            <person name="Freyhult E."/>
            <person name="Fulton L."/>
            <person name="Fulton R."/>
            <person name="Garcia A.C."/>
            <person name="Gardiner A."/>
            <person name="Garfield D.A."/>
            <person name="Garvin B.E."/>
            <person name="Gibson G."/>
            <person name="Gilbert D."/>
            <person name="Gnerre S."/>
            <person name="Godfrey J."/>
            <person name="Good R."/>
            <person name="Gotea V."/>
            <person name="Gravely B."/>
            <person name="Greenberg A.J."/>
            <person name="Griffiths-Jones S."/>
            <person name="Gross S."/>
            <person name="Guigo R."/>
            <person name="Gustafson E.A."/>
            <person name="Haerty W."/>
            <person name="Hahn M.W."/>
            <person name="Halligan D.L."/>
            <person name="Halpern A.L."/>
            <person name="Halter G.M."/>
            <person name="Han M.V."/>
            <person name="Heger A."/>
            <person name="Hillier L."/>
            <person name="Hinrichs A.S."/>
            <person name="Holmes I."/>
            <person name="Hoskins R.A."/>
            <person name="Hubisz M.J."/>
            <person name="Hultmark D."/>
            <person name="Huntley M.A."/>
            <person name="Jaffe D.B."/>
            <person name="Jagadeeshan S."/>
            <person name="Jeck W.R."/>
            <person name="Johnson J."/>
            <person name="Jones C.D."/>
            <person name="Jordan W.C."/>
            <person name="Karpen G.H."/>
            <person name="Kataoka E."/>
            <person name="Keightley P.D."/>
            <person name="Kheradpour P."/>
            <person name="Kirkness E.F."/>
            <person name="Koerich L.B."/>
            <person name="Kristiansen K."/>
            <person name="Kudrna D."/>
            <person name="Kulathinal R.J."/>
            <person name="Kumar S."/>
            <person name="Kwok R."/>
            <person name="Lander E."/>
            <person name="Langley C.H."/>
            <person name="Lapoint R."/>
            <person name="Lazzaro B.P."/>
            <person name="Lee S.J."/>
            <person name="Levesque L."/>
            <person name="Li R."/>
            <person name="Lin C.F."/>
            <person name="Lin M.F."/>
            <person name="Lindblad-Toh K."/>
            <person name="Llopart A."/>
            <person name="Long M."/>
            <person name="Low L."/>
            <person name="Lozovsky E."/>
            <person name="Lu J."/>
            <person name="Luo M."/>
            <person name="Machado C.A."/>
            <person name="Makalowski W."/>
            <person name="Marzo M."/>
            <person name="Matsuda M."/>
            <person name="Matzkin L."/>
            <person name="McAllister B."/>
            <person name="McBride C.S."/>
            <person name="McKernan B."/>
            <person name="McKernan K."/>
            <person name="Mendez-Lago M."/>
            <person name="Minx P."/>
            <person name="Mollenhauer M.U."/>
            <person name="Montooth K."/>
            <person name="Mount S.M."/>
            <person name="Mu X."/>
            <person name="Myers E."/>
            <person name="Negre B."/>
            <person name="Newfeld S."/>
            <person name="Nielsen R."/>
            <person name="Noor M.A."/>
            <person name="O'Grady P."/>
            <person name="Pachter L."/>
            <person name="Papaceit M."/>
            <person name="Parisi M.J."/>
            <person name="Parisi M."/>
            <person name="Parts L."/>
            <person name="Pedersen J.S."/>
            <person name="Pesole G."/>
            <person name="Phillippy A.M."/>
            <person name="Ponting C.P."/>
            <person name="Pop M."/>
            <person name="Porcelli D."/>
            <person name="Powell J.R."/>
            <person name="Prohaska S."/>
            <person name="Pruitt K."/>
            <person name="Puig M."/>
            <person name="Quesneville H."/>
            <person name="Ram K.R."/>
            <person name="Rand D."/>
            <person name="Rasmussen M.D."/>
            <person name="Reed L.K."/>
            <person name="Reenan R."/>
            <person name="Reily A."/>
            <person name="Remington K.A."/>
            <person name="Rieger T.T."/>
            <person name="Ritchie M.G."/>
            <person name="Robin C."/>
            <person name="Rogers Y.H."/>
            <person name="Rohde C."/>
            <person name="Rozas J."/>
            <person name="Rubenfield M.J."/>
            <person name="Ruiz A."/>
            <person name="Russo S."/>
            <person name="Salzberg S.L."/>
            <person name="Sanchez-Gracia A."/>
            <person name="Saranga D.J."/>
            <person name="Sato H."/>
            <person name="Schaeffer S.W."/>
            <person name="Schatz M.C."/>
            <person name="Schlenke T."/>
            <person name="Schwartz R."/>
            <person name="Segarra C."/>
            <person name="Singh R.S."/>
            <person name="Sirot L."/>
            <person name="Sirota M."/>
            <person name="Sisneros N.B."/>
            <person name="Smith C.D."/>
            <person name="Smith T.F."/>
            <person name="Spieth J."/>
            <person name="Stage D.E."/>
            <person name="Stark A."/>
            <person name="Stephan W."/>
            <person name="Strausberg R.L."/>
            <person name="Strempel S."/>
            <person name="Sturgill D."/>
            <person name="Sutton G."/>
            <person name="Sutton G.G."/>
            <person name="Tao W."/>
            <person name="Teichmann S."/>
            <person name="Tobari Y.N."/>
            <person name="Tomimura Y."/>
            <person name="Tsolas J.M."/>
            <person name="Valente V.L."/>
            <person name="Venter E."/>
            <person name="Venter J.C."/>
            <person name="Vicario S."/>
            <person name="Vieira F.G."/>
            <person name="Vilella A.J."/>
            <person name="Villasante A."/>
            <person name="Walenz B."/>
            <person name="Wang J."/>
            <person name="Wasserman M."/>
            <person name="Watts T."/>
            <person name="Wilson D."/>
            <person name="Wilson R.K."/>
            <person name="Wing R.A."/>
            <person name="Wolfner M.F."/>
            <person name="Wong A."/>
            <person name="Wong G.K."/>
            <person name="Wu C.I."/>
            <person name="Wu G."/>
            <person name="Yamamoto D."/>
            <person name="Yang H.P."/>
            <person name="Yang S.P."/>
            <person name="Yorke J.A."/>
            <person name="Yoshida K."/>
            <person name="Zdobnov E."/>
            <person name="Zhang P."/>
            <person name="Zhang Y."/>
            <person name="Zimin A.V."/>
            <person name="Baldwin J."/>
            <person name="Abdouelleil A."/>
            <person name="Abdulkadir J."/>
            <person name="Abebe A."/>
            <person name="Abera B."/>
            <person name="Abreu J."/>
            <person name="Acer S.C."/>
            <person name="Aftuck L."/>
            <person name="Alexander A."/>
            <person name="An P."/>
            <person name="Anderson E."/>
            <person name="Anderson S."/>
            <person name="Arachi H."/>
            <person name="Azer M."/>
            <person name="Bachantsang P."/>
            <person name="Barry A."/>
            <person name="Bayul T."/>
            <person name="Berlin A."/>
            <person name="Bessette D."/>
            <person name="Bloom T."/>
            <person name="Blye J."/>
            <person name="Boguslavskiy L."/>
            <person name="Bonnet C."/>
            <person name="Boukhgalter B."/>
            <person name="Bourzgui I."/>
            <person name="Brown A."/>
            <person name="Cahill P."/>
            <person name="Channer S."/>
            <person name="Cheshatsang Y."/>
            <person name="Chuda L."/>
            <person name="Citroen M."/>
            <person name="Collymore A."/>
            <person name="Cooke P."/>
            <person name="Costello M."/>
            <person name="D'Aco K."/>
            <person name="Daza R."/>
            <person name="De Haan G."/>
            <person name="DeGray S."/>
            <person name="DeMaso C."/>
            <person name="Dhargay N."/>
            <person name="Dooley K."/>
            <person name="Dooley E."/>
            <person name="Doricent M."/>
            <person name="Dorje P."/>
            <person name="Dorjee K."/>
            <person name="Dupes A."/>
            <person name="Elong R."/>
            <person name="Falk J."/>
            <person name="Farina A."/>
            <person name="Faro S."/>
            <person name="Ferguson D."/>
            <person name="Fisher S."/>
            <person name="Foley C.D."/>
            <person name="Franke A."/>
            <person name="Friedrich D."/>
            <person name="Gadbois L."/>
            <person name="Gearin G."/>
            <person name="Gearin C.R."/>
            <person name="Giannoukos G."/>
            <person name="Goode T."/>
            <person name="Graham J."/>
            <person name="Grandbois E."/>
            <person name="Grewal S."/>
            <person name="Gyaltsen K."/>
            <person name="Hafez N."/>
            <person name="Hagos B."/>
            <person name="Hall J."/>
            <person name="Henson C."/>
            <person name="Hollinger A."/>
            <person name="Honan T."/>
            <person name="Huard M.D."/>
            <person name="Hughes L."/>
            <person name="Hurhula B."/>
            <person name="Husby M.E."/>
            <person name="Kamat A."/>
            <person name="Kanga B."/>
            <person name="Kashin S."/>
            <person name="Khazanovich D."/>
            <person name="Kisner P."/>
            <person name="Lance K."/>
            <person name="Lara M."/>
            <person name="Lee W."/>
            <person name="Lennon N."/>
            <person name="Letendre F."/>
            <person name="LeVine R."/>
            <person name="Lipovsky A."/>
            <person name="Liu X."/>
            <person name="Liu J."/>
            <person name="Liu S."/>
            <person name="Lokyitsang T."/>
            <person name="Lokyitsang Y."/>
            <person name="Lubonja R."/>
            <person name="Lui A."/>
            <person name="MacDonald P."/>
            <person name="Magnisalis V."/>
            <person name="Maru K."/>
            <person name="Matthews C."/>
            <person name="McCusker W."/>
            <person name="McDonough S."/>
            <person name="Mehta T."/>
            <person name="Meldrim J."/>
            <person name="Meneus L."/>
            <person name="Mihai O."/>
            <person name="Mihalev A."/>
            <person name="Mihova T."/>
            <person name="Mittelman R."/>
            <person name="Mlenga V."/>
            <person name="Montmayeur A."/>
            <person name="Mulrain L."/>
            <person name="Navidi A."/>
            <person name="Naylor J."/>
            <person name="Negash T."/>
            <person name="Nguyen T."/>
            <person name="Nguyen N."/>
            <person name="Nicol R."/>
            <person name="Norbu C."/>
            <person name="Norbu N."/>
            <person name="Novod N."/>
            <person name="O'Neill B."/>
            <person name="Osman S."/>
            <person name="Markiewicz E."/>
            <person name="Oyono O.L."/>
            <person name="Patti C."/>
            <person name="Phunkhang P."/>
            <person name="Pierre F."/>
            <person name="Priest M."/>
            <person name="Raghuraman S."/>
            <person name="Rege F."/>
            <person name="Reyes R."/>
            <person name="Rise C."/>
            <person name="Rogov P."/>
            <person name="Ross K."/>
            <person name="Ryan E."/>
            <person name="Settipalli S."/>
            <person name="Shea T."/>
            <person name="Sherpa N."/>
            <person name="Shi L."/>
            <person name="Shih D."/>
            <person name="Sparrow T."/>
            <person name="Spaulding J."/>
            <person name="Stalker J."/>
            <person name="Stange-Thomann N."/>
            <person name="Stavropoulos S."/>
            <person name="Stone C."/>
            <person name="Strader C."/>
            <person name="Tesfaye S."/>
            <person name="Thomson T."/>
            <person name="Thoulutsang Y."/>
            <person name="Thoulutsang D."/>
            <person name="Topham K."/>
            <person name="Topping I."/>
            <person name="Tsamla T."/>
            <person name="Vassiliev H."/>
            <person name="Vo A."/>
            <person name="Wangchuk T."/>
            <person name="Wangdi T."/>
            <person name="Weiand M."/>
            <person name="Wilkinson J."/>
            <person name="Wilson A."/>
            <person name="Yadav S."/>
            <person name="Young G."/>
            <person name="Yu Q."/>
            <person name="Zembek L."/>
            <person name="Zhong D."/>
            <person name="Zimmer A."/>
            <person name="Zwirko Z."/>
            <person name="Jaffe D.B."/>
            <person name="Alvarez P."/>
            <person name="Brockman W."/>
            <person name="Butler J."/>
            <person name="Chin C."/>
            <person name="Gnerre S."/>
            <person name="Grabherr M."/>
            <person name="Kleber M."/>
            <person name="Mauceli E."/>
            <person name="MacCallum I."/>
        </authorList>
    </citation>
    <scope>NUCLEOTIDE SEQUENCE [LARGE SCALE GENOMIC DNA]</scope>
    <source>
        <strain evidence="10">Tucson 14024-0371.13</strain>
    </source>
</reference>
<evidence type="ECO:0000256" key="2">
    <source>
        <dbReference type="ARBA" id="ARBA00022723"/>
    </source>
</evidence>
<evidence type="ECO:0000313" key="10">
    <source>
        <dbReference type="Proteomes" id="UP000007801"/>
    </source>
</evidence>
<dbReference type="GO" id="GO:0008270">
    <property type="term" value="F:zinc ion binding"/>
    <property type="evidence" value="ECO:0007669"/>
    <property type="project" value="UniProtKB-KW"/>
</dbReference>
<dbReference type="PROSITE" id="PS50157">
    <property type="entry name" value="ZINC_FINGER_C2H2_2"/>
    <property type="match status" value="7"/>
</dbReference>
<dbReference type="GO" id="GO:0000981">
    <property type="term" value="F:DNA-binding transcription factor activity, RNA polymerase II-specific"/>
    <property type="evidence" value="ECO:0007669"/>
    <property type="project" value="TreeGrafter"/>
</dbReference>
<dbReference type="InterPro" id="IPR036236">
    <property type="entry name" value="Znf_C2H2_sf"/>
</dbReference>
<keyword evidence="5" id="KW-0862">Zinc</keyword>
<proteinExistence type="predicted"/>
<dbReference type="PANTHER" id="PTHR24409">
    <property type="entry name" value="ZINC FINGER PROTEIN 142"/>
    <property type="match status" value="1"/>
</dbReference>
<evidence type="ECO:0000256" key="5">
    <source>
        <dbReference type="ARBA" id="ARBA00022833"/>
    </source>
</evidence>
<dbReference type="FunFam" id="3.30.160.60:FF:001818">
    <property type="entry name" value="GDNF-inducible zinc finger protein 1 isoform X1"/>
    <property type="match status" value="1"/>
</dbReference>
<comment type="subcellular location">
    <subcellularLocation>
        <location evidence="1">Nucleus</location>
    </subcellularLocation>
</comment>
<dbReference type="InterPro" id="IPR013087">
    <property type="entry name" value="Znf_C2H2_type"/>
</dbReference>
<dbReference type="Pfam" id="PF13912">
    <property type="entry name" value="zf-C2H2_6"/>
    <property type="match status" value="1"/>
</dbReference>
<organism evidence="9 10">
    <name type="scientific">Drosophila ananassae</name>
    <name type="common">Fruit fly</name>
    <dbReference type="NCBI Taxonomy" id="7217"/>
    <lineage>
        <taxon>Eukaryota</taxon>
        <taxon>Metazoa</taxon>
        <taxon>Ecdysozoa</taxon>
        <taxon>Arthropoda</taxon>
        <taxon>Hexapoda</taxon>
        <taxon>Insecta</taxon>
        <taxon>Pterygota</taxon>
        <taxon>Neoptera</taxon>
        <taxon>Endopterygota</taxon>
        <taxon>Diptera</taxon>
        <taxon>Brachycera</taxon>
        <taxon>Muscomorpha</taxon>
        <taxon>Ephydroidea</taxon>
        <taxon>Drosophilidae</taxon>
        <taxon>Drosophila</taxon>
        <taxon>Sophophora</taxon>
    </lineage>
</organism>
<evidence type="ECO:0000256" key="7">
    <source>
        <dbReference type="PROSITE-ProRule" id="PRU00042"/>
    </source>
</evidence>
<dbReference type="SMR" id="A0A0N8P1G4"/>
<keyword evidence="4 7" id="KW-0863">Zinc-finger</keyword>
<dbReference type="Gene3D" id="3.30.160.60">
    <property type="entry name" value="Classic Zinc Finger"/>
    <property type="match status" value="6"/>
</dbReference>
<feature type="domain" description="C2H2-type" evidence="8">
    <location>
        <begin position="156"/>
        <end position="183"/>
    </location>
</feature>
<dbReference type="FunFam" id="3.30.160.60:FF:000145">
    <property type="entry name" value="Zinc finger protein 574"/>
    <property type="match status" value="1"/>
</dbReference>
<evidence type="ECO:0000259" key="8">
    <source>
        <dbReference type="PROSITE" id="PS50157"/>
    </source>
</evidence>
<keyword evidence="3" id="KW-0677">Repeat</keyword>
<dbReference type="Pfam" id="PF00096">
    <property type="entry name" value="zf-C2H2"/>
    <property type="match status" value="5"/>
</dbReference>
<sequence>MDAPSSHRSAKELPLSCQLVELRPETSLMNQRSQLPVNKKYYVCDLCGKEFCQLHDLIRHRRSHPKEKAYPCLVCLKLFATKSYLIEHKKQMHRKVKKHKKEINLPFQDHFFKRIYKCLYCEKMYKQKFNCRRHMLVHFSQRWFKNGTKKRKIINKNCETCGKSFKKSNDLKRHMLTHSRIRPQTCHVCQKSFSLKATLSRHMLVHQMQRLGVNCQVCGKSYSSKTALRLHLRIHTGERPFICEICQQTFRTSGHRLEHMRAERHRSKPTSTILC</sequence>
<feature type="domain" description="C2H2-type" evidence="8">
    <location>
        <begin position="184"/>
        <end position="211"/>
    </location>
</feature>
<keyword evidence="10" id="KW-1185">Reference proteome</keyword>
<dbReference type="FunFam" id="3.30.160.60:FF:000446">
    <property type="entry name" value="Zinc finger protein"/>
    <property type="match status" value="1"/>
</dbReference>
<dbReference type="InParanoid" id="A0A0N8P1G4"/>
<dbReference type="OrthoDB" id="6077919at2759"/>
<dbReference type="PROSITE" id="PS00028">
    <property type="entry name" value="ZINC_FINGER_C2H2_1"/>
    <property type="match status" value="7"/>
</dbReference>
<keyword evidence="2" id="KW-0479">Metal-binding</keyword>
<name>A0A0N8P1G4_DROAN</name>
<dbReference type="EMBL" id="CH902617">
    <property type="protein sequence ID" value="KPU79852.1"/>
    <property type="molecule type" value="Genomic_DNA"/>
</dbReference>
<dbReference type="SUPFAM" id="SSF57667">
    <property type="entry name" value="beta-beta-alpha zinc fingers"/>
    <property type="match status" value="4"/>
</dbReference>
<dbReference type="KEGG" id="dan:26514461"/>
<gene>
    <name evidence="9" type="primary">Dana\GF27052</name>
    <name evidence="9" type="ORF">GF27052</name>
</gene>
<protein>
    <recommendedName>
        <fullName evidence="8">C2H2-type domain-containing protein</fullName>
    </recommendedName>
</protein>
<evidence type="ECO:0000256" key="4">
    <source>
        <dbReference type="ARBA" id="ARBA00022771"/>
    </source>
</evidence>
<evidence type="ECO:0000256" key="1">
    <source>
        <dbReference type="ARBA" id="ARBA00004123"/>
    </source>
</evidence>
<dbReference type="GO" id="GO:0005634">
    <property type="term" value="C:nucleus"/>
    <property type="evidence" value="ECO:0007669"/>
    <property type="project" value="UniProtKB-SubCell"/>
</dbReference>
<dbReference type="Proteomes" id="UP000007801">
    <property type="component" value="Unassembled WGS sequence"/>
</dbReference>
<feature type="domain" description="C2H2-type" evidence="8">
    <location>
        <begin position="116"/>
        <end position="143"/>
    </location>
</feature>
<dbReference type="AlphaFoldDB" id="A0A0N8P1G4"/>
<dbReference type="PANTHER" id="PTHR24409:SF295">
    <property type="entry name" value="AZ2-RELATED"/>
    <property type="match status" value="1"/>
</dbReference>
<dbReference type="FunFam" id="3.30.160.60:FF:000624">
    <property type="entry name" value="zinc finger protein 697"/>
    <property type="match status" value="1"/>
</dbReference>
<keyword evidence="6" id="KW-0539">Nucleus</keyword>
<evidence type="ECO:0000256" key="3">
    <source>
        <dbReference type="ARBA" id="ARBA00022737"/>
    </source>
</evidence>
<evidence type="ECO:0000313" key="9">
    <source>
        <dbReference type="EMBL" id="KPU79852.1"/>
    </source>
</evidence>
<evidence type="ECO:0000256" key="6">
    <source>
        <dbReference type="ARBA" id="ARBA00023242"/>
    </source>
</evidence>
<dbReference type="GO" id="GO:0000977">
    <property type="term" value="F:RNA polymerase II transcription regulatory region sequence-specific DNA binding"/>
    <property type="evidence" value="ECO:0007669"/>
    <property type="project" value="TreeGrafter"/>
</dbReference>